<organism evidence="2 3">
    <name type="scientific">Gossypium stocksii</name>
    <dbReference type="NCBI Taxonomy" id="47602"/>
    <lineage>
        <taxon>Eukaryota</taxon>
        <taxon>Viridiplantae</taxon>
        <taxon>Streptophyta</taxon>
        <taxon>Embryophyta</taxon>
        <taxon>Tracheophyta</taxon>
        <taxon>Spermatophyta</taxon>
        <taxon>Magnoliopsida</taxon>
        <taxon>eudicotyledons</taxon>
        <taxon>Gunneridae</taxon>
        <taxon>Pentapetalae</taxon>
        <taxon>rosids</taxon>
        <taxon>malvids</taxon>
        <taxon>Malvales</taxon>
        <taxon>Malvaceae</taxon>
        <taxon>Malvoideae</taxon>
        <taxon>Gossypium</taxon>
    </lineage>
</organism>
<keyword evidence="3" id="KW-1185">Reference proteome</keyword>
<protein>
    <recommendedName>
        <fullName evidence="4">Rhodopsin</fullName>
    </recommendedName>
</protein>
<dbReference type="EMBL" id="JAIQCV010000011">
    <property type="protein sequence ID" value="KAH1047904.1"/>
    <property type="molecule type" value="Genomic_DNA"/>
</dbReference>
<reference evidence="2 3" key="1">
    <citation type="journal article" date="2021" name="Plant Biotechnol. J.">
        <title>Multi-omics assisted identification of the key and species-specific regulatory components of drought-tolerant mechanisms in Gossypium stocksii.</title>
        <authorList>
            <person name="Yu D."/>
            <person name="Ke L."/>
            <person name="Zhang D."/>
            <person name="Wu Y."/>
            <person name="Sun Y."/>
            <person name="Mei J."/>
            <person name="Sun J."/>
            <person name="Sun Y."/>
        </authorList>
    </citation>
    <scope>NUCLEOTIDE SEQUENCE [LARGE SCALE GENOMIC DNA]</scope>
    <source>
        <strain evidence="3">cv. E1</strain>
        <tissue evidence="2">Leaf</tissue>
    </source>
</reference>
<evidence type="ECO:0000313" key="3">
    <source>
        <dbReference type="Proteomes" id="UP000828251"/>
    </source>
</evidence>
<evidence type="ECO:0000256" key="1">
    <source>
        <dbReference type="SAM" id="MobiDB-lite"/>
    </source>
</evidence>
<proteinExistence type="predicted"/>
<feature type="region of interest" description="Disordered" evidence="1">
    <location>
        <begin position="1"/>
        <end position="96"/>
    </location>
</feature>
<evidence type="ECO:0000313" key="2">
    <source>
        <dbReference type="EMBL" id="KAH1047904.1"/>
    </source>
</evidence>
<name>A0A9D3UN76_9ROSI</name>
<feature type="compositionally biased region" description="Pro residues" evidence="1">
    <location>
        <begin position="50"/>
        <end position="85"/>
    </location>
</feature>
<gene>
    <name evidence="2" type="ORF">J1N35_038688</name>
</gene>
<dbReference type="Proteomes" id="UP000828251">
    <property type="component" value="Unassembled WGS sequence"/>
</dbReference>
<sequence length="176" mass="19898">MKISEAEVAGNDWNRQLAKRSKLKTQNRTPFAQDLGCSVRVSEEEGYSSPYPPPGYPSAPPPPSYEGYPPPPTGYPAYPPQPPRQPYDGYQGYFAEGYPPPPPPQPHPQYQHYHHYDHYHYQNQSDSGCFSFLQGWMSYFIYISGSAMLRCYCLGGGRNAANNEFYPAFMVVVTVL</sequence>
<evidence type="ECO:0008006" key="4">
    <source>
        <dbReference type="Google" id="ProtNLM"/>
    </source>
</evidence>
<accession>A0A9D3UN76</accession>
<dbReference type="AlphaFoldDB" id="A0A9D3UN76"/>
<comment type="caution">
    <text evidence="2">The sequence shown here is derived from an EMBL/GenBank/DDBJ whole genome shotgun (WGS) entry which is preliminary data.</text>
</comment>